<keyword evidence="1" id="KW-1133">Transmembrane helix</keyword>
<feature type="non-terminal residue" evidence="2">
    <location>
        <position position="116"/>
    </location>
</feature>
<evidence type="ECO:0000256" key="1">
    <source>
        <dbReference type="SAM" id="Phobius"/>
    </source>
</evidence>
<reference evidence="2" key="1">
    <citation type="journal article" date="2015" name="Nature">
        <title>Complex archaea that bridge the gap between prokaryotes and eukaryotes.</title>
        <authorList>
            <person name="Spang A."/>
            <person name="Saw J.H."/>
            <person name="Jorgensen S.L."/>
            <person name="Zaremba-Niedzwiedzka K."/>
            <person name="Martijn J."/>
            <person name="Lind A.E."/>
            <person name="van Eijk R."/>
            <person name="Schleper C."/>
            <person name="Guy L."/>
            <person name="Ettema T.J."/>
        </authorList>
    </citation>
    <scope>NUCLEOTIDE SEQUENCE</scope>
</reference>
<feature type="transmembrane region" description="Helical" evidence="1">
    <location>
        <begin position="43"/>
        <end position="60"/>
    </location>
</feature>
<dbReference type="AlphaFoldDB" id="A0A0F8ZCU4"/>
<keyword evidence="1" id="KW-0812">Transmembrane</keyword>
<proteinExistence type="predicted"/>
<protein>
    <submittedName>
        <fullName evidence="2">Uncharacterized protein</fullName>
    </submittedName>
</protein>
<name>A0A0F8ZCU4_9ZZZZ</name>
<comment type="caution">
    <text evidence="2">The sequence shown here is derived from an EMBL/GenBank/DDBJ whole genome shotgun (WGS) entry which is preliminary data.</text>
</comment>
<evidence type="ECO:0000313" key="2">
    <source>
        <dbReference type="EMBL" id="KKK64319.1"/>
    </source>
</evidence>
<dbReference type="EMBL" id="LAZR01061072">
    <property type="protein sequence ID" value="KKK64319.1"/>
    <property type="molecule type" value="Genomic_DNA"/>
</dbReference>
<sequence>MRTVRRLEATTPRATAQPEARPAFYALDLGAWRDYVTLLHPPYTLWHLSYVVLGAALAPTLHYDRLGATLLAFFLGVGVAAHALDELNGRPLRTRIPSSVLILLTAIALVGAVGLG</sequence>
<feature type="transmembrane region" description="Helical" evidence="1">
    <location>
        <begin position="96"/>
        <end position="115"/>
    </location>
</feature>
<feature type="transmembrane region" description="Helical" evidence="1">
    <location>
        <begin position="66"/>
        <end position="84"/>
    </location>
</feature>
<keyword evidence="1" id="KW-0472">Membrane</keyword>
<accession>A0A0F8ZCU4</accession>
<gene>
    <name evidence="2" type="ORF">LCGC14_2985390</name>
</gene>
<organism evidence="2">
    <name type="scientific">marine sediment metagenome</name>
    <dbReference type="NCBI Taxonomy" id="412755"/>
    <lineage>
        <taxon>unclassified sequences</taxon>
        <taxon>metagenomes</taxon>
        <taxon>ecological metagenomes</taxon>
    </lineage>
</organism>